<dbReference type="PANTHER" id="PTHR13182:SF8">
    <property type="entry name" value="CYTOPLASMIC 60S SUBUNIT BIOGENESIS FACTOR ZNF622"/>
    <property type="match status" value="1"/>
</dbReference>
<dbReference type="EMBL" id="VICG01000013">
    <property type="protein sequence ID" value="KAA8565931.1"/>
    <property type="molecule type" value="Genomic_DNA"/>
</dbReference>
<dbReference type="GO" id="GO:0003676">
    <property type="term" value="F:nucleic acid binding"/>
    <property type="evidence" value="ECO:0007669"/>
    <property type="project" value="InterPro"/>
</dbReference>
<proteinExistence type="inferred from homology"/>
<dbReference type="SMART" id="SM00451">
    <property type="entry name" value="ZnF_U1"/>
    <property type="match status" value="2"/>
</dbReference>
<dbReference type="InterPro" id="IPR036236">
    <property type="entry name" value="Znf_C2H2_sf"/>
</dbReference>
<comment type="caution">
    <text evidence="8">The sequence shown here is derived from an EMBL/GenBank/DDBJ whole genome shotgun (WGS) entry which is preliminary data.</text>
</comment>
<protein>
    <recommendedName>
        <fullName evidence="7">C2H2-type domain-containing protein</fullName>
    </recommendedName>
</protein>
<organism evidence="8 9">
    <name type="scientific">Monilinia fructicola</name>
    <name type="common">Brown rot fungus</name>
    <name type="synonym">Ciboria fructicola</name>
    <dbReference type="NCBI Taxonomy" id="38448"/>
    <lineage>
        <taxon>Eukaryota</taxon>
        <taxon>Fungi</taxon>
        <taxon>Dikarya</taxon>
        <taxon>Ascomycota</taxon>
        <taxon>Pezizomycotina</taxon>
        <taxon>Leotiomycetes</taxon>
        <taxon>Helotiales</taxon>
        <taxon>Sclerotiniaceae</taxon>
        <taxon>Monilinia</taxon>
    </lineage>
</organism>
<dbReference type="Proteomes" id="UP000322873">
    <property type="component" value="Unassembled WGS sequence"/>
</dbReference>
<evidence type="ECO:0000256" key="4">
    <source>
        <dbReference type="ARBA" id="ARBA00022833"/>
    </source>
</evidence>
<feature type="region of interest" description="Disordered" evidence="6">
    <location>
        <begin position="143"/>
        <end position="183"/>
    </location>
</feature>
<keyword evidence="2" id="KW-0479">Metal-binding</keyword>
<dbReference type="InterPro" id="IPR003604">
    <property type="entry name" value="Matrin/U1-like-C_Znf_C2H2"/>
</dbReference>
<dbReference type="PANTHER" id="PTHR13182">
    <property type="entry name" value="ZINC FINGER PROTEIN 622"/>
    <property type="match status" value="1"/>
</dbReference>
<dbReference type="AlphaFoldDB" id="A0A5M9J9N3"/>
<dbReference type="Pfam" id="PF00096">
    <property type="entry name" value="zf-C2H2"/>
    <property type="match status" value="1"/>
</dbReference>
<feature type="domain" description="C2H2-type" evidence="7">
    <location>
        <begin position="93"/>
        <end position="115"/>
    </location>
</feature>
<evidence type="ECO:0000313" key="8">
    <source>
        <dbReference type="EMBL" id="KAA8565931.1"/>
    </source>
</evidence>
<dbReference type="GO" id="GO:0030687">
    <property type="term" value="C:preribosome, large subunit precursor"/>
    <property type="evidence" value="ECO:0007669"/>
    <property type="project" value="TreeGrafter"/>
</dbReference>
<feature type="domain" description="C2H2-type" evidence="7">
    <location>
        <begin position="28"/>
        <end position="50"/>
    </location>
</feature>
<keyword evidence="9" id="KW-1185">Reference proteome</keyword>
<dbReference type="InterPro" id="IPR022755">
    <property type="entry name" value="Znf_C2H2_jaz"/>
</dbReference>
<dbReference type="GO" id="GO:0008270">
    <property type="term" value="F:zinc ion binding"/>
    <property type="evidence" value="ECO:0007669"/>
    <property type="project" value="UniProtKB-KW"/>
</dbReference>
<evidence type="ECO:0000256" key="1">
    <source>
        <dbReference type="ARBA" id="ARBA00022517"/>
    </source>
</evidence>
<sequence length="183" mass="19862">MSSITPSRSAASAPSAQADINASHPYTCNTCQVAFRNSDLQRGHMRSDWHRYNLKRRVTSLPPISSEVFTEKVLQAQASSTAAASKAAYEKACTICTKTYFSENAYQNHLSSQKHKARVAMVGDGHMDDASSVMSSTFSLGEPIKANGTADEDTDAQVEEVSKGIKKTNLAEASADAELRRLR</sequence>
<dbReference type="InterPro" id="IPR013087">
    <property type="entry name" value="Znf_C2H2_type"/>
</dbReference>
<name>A0A5M9J9N3_MONFR</name>
<dbReference type="PROSITE" id="PS00028">
    <property type="entry name" value="ZINC_FINGER_C2H2_1"/>
    <property type="match status" value="2"/>
</dbReference>
<dbReference type="GO" id="GO:0042273">
    <property type="term" value="P:ribosomal large subunit biogenesis"/>
    <property type="evidence" value="ECO:0007669"/>
    <property type="project" value="TreeGrafter"/>
</dbReference>
<reference evidence="8 9" key="1">
    <citation type="submission" date="2019-06" db="EMBL/GenBank/DDBJ databases">
        <title>Genome Sequence of the Brown Rot Fungal Pathogen Monilinia fructicola.</title>
        <authorList>
            <person name="De Miccolis Angelini R.M."/>
            <person name="Landi L."/>
            <person name="Abate D."/>
            <person name="Pollastro S."/>
            <person name="Romanazzi G."/>
            <person name="Faretra F."/>
        </authorList>
    </citation>
    <scope>NUCLEOTIDE SEQUENCE [LARGE SCALE GENOMIC DNA]</scope>
    <source>
        <strain evidence="8 9">Mfrc123</strain>
    </source>
</reference>
<evidence type="ECO:0000256" key="3">
    <source>
        <dbReference type="ARBA" id="ARBA00022771"/>
    </source>
</evidence>
<dbReference type="SMART" id="SM00355">
    <property type="entry name" value="ZnF_C2H2"/>
    <property type="match status" value="2"/>
</dbReference>
<keyword evidence="4" id="KW-0862">Zinc</keyword>
<evidence type="ECO:0000259" key="7">
    <source>
        <dbReference type="PROSITE" id="PS00028"/>
    </source>
</evidence>
<gene>
    <name evidence="8" type="ORF">EYC84_009740</name>
</gene>
<dbReference type="Pfam" id="PF12171">
    <property type="entry name" value="zf-C2H2_jaz"/>
    <property type="match status" value="1"/>
</dbReference>
<dbReference type="SUPFAM" id="SSF57667">
    <property type="entry name" value="beta-beta-alpha zinc fingers"/>
    <property type="match status" value="2"/>
</dbReference>
<evidence type="ECO:0000256" key="5">
    <source>
        <dbReference type="ARBA" id="ARBA00034126"/>
    </source>
</evidence>
<evidence type="ECO:0000313" key="9">
    <source>
        <dbReference type="Proteomes" id="UP000322873"/>
    </source>
</evidence>
<evidence type="ECO:0000256" key="2">
    <source>
        <dbReference type="ARBA" id="ARBA00022723"/>
    </source>
</evidence>
<keyword evidence="3" id="KW-0863">Zinc-finger</keyword>
<keyword evidence="1" id="KW-0690">Ribosome biogenesis</keyword>
<accession>A0A5M9J9N3</accession>
<dbReference type="InterPro" id="IPR040025">
    <property type="entry name" value="Znf622/Rei1/Reh1"/>
</dbReference>
<comment type="similarity">
    <text evidence="5">Belongs to the REI1 family.</text>
</comment>
<evidence type="ECO:0000256" key="6">
    <source>
        <dbReference type="SAM" id="MobiDB-lite"/>
    </source>
</evidence>
<dbReference type="VEuPathDB" id="FungiDB:MFRU_022g00810"/>
<dbReference type="Gene3D" id="3.30.160.60">
    <property type="entry name" value="Classic Zinc Finger"/>
    <property type="match status" value="1"/>
</dbReference>